<proteinExistence type="predicted"/>
<organism evidence="1">
    <name type="scientific">Bacillus velezensis</name>
    <dbReference type="NCBI Taxonomy" id="492670"/>
    <lineage>
        <taxon>Bacteria</taxon>
        <taxon>Bacillati</taxon>
        <taxon>Bacillota</taxon>
        <taxon>Bacilli</taxon>
        <taxon>Bacillales</taxon>
        <taxon>Bacillaceae</taxon>
        <taxon>Bacillus</taxon>
        <taxon>Bacillus amyloliquefaciens group</taxon>
    </lineage>
</organism>
<dbReference type="AlphaFoldDB" id="A0A6A8LJS6"/>
<name>A0A6A8LJS6_BACVE</name>
<dbReference type="EMBL" id="WKKV01000014">
    <property type="protein sequence ID" value="MSE04004.1"/>
    <property type="molecule type" value="Genomic_DNA"/>
</dbReference>
<gene>
    <name evidence="1" type="ORF">GKC39_18350</name>
</gene>
<accession>A0A6A8LJS6</accession>
<dbReference type="RefSeq" id="WP_154303251.1">
    <property type="nucleotide sequence ID" value="NZ_WKKV01000014.1"/>
</dbReference>
<protein>
    <submittedName>
        <fullName evidence="1">Uncharacterized protein</fullName>
    </submittedName>
</protein>
<evidence type="ECO:0000313" key="1">
    <source>
        <dbReference type="EMBL" id="MSE04004.1"/>
    </source>
</evidence>
<sequence length="92" mass="10622">MKNEMEKPVYTGIHHRGITLEMICIETLHTRIMEALKTGDTDKAVEVHKDVLRSLIQIKRYQTAERVEKLKASSKIVSVQYPESLKKLRGMV</sequence>
<reference evidence="1" key="1">
    <citation type="submission" date="2019-11" db="EMBL/GenBank/DDBJ databases">
        <title>Draft Genome Sequence of Plant Growth-Promoting Rhizosphere-Associated Bacteria.</title>
        <authorList>
            <person name="Vasilyev I.Y."/>
            <person name="Radchenko V."/>
            <person name="Ilnitskaya E.V."/>
        </authorList>
    </citation>
    <scope>NUCLEOTIDE SEQUENCE</scope>
    <source>
        <strain evidence="1">VRA_517_n</strain>
    </source>
</reference>
<comment type="caution">
    <text evidence="1">The sequence shown here is derived from an EMBL/GenBank/DDBJ whole genome shotgun (WGS) entry which is preliminary data.</text>
</comment>